<proteinExistence type="predicted"/>
<dbReference type="SMART" id="SM00448">
    <property type="entry name" value="REC"/>
    <property type="match status" value="2"/>
</dbReference>
<dbReference type="Pfam" id="PF00072">
    <property type="entry name" value="Response_reg"/>
    <property type="match status" value="2"/>
</dbReference>
<evidence type="ECO:0000256" key="16">
    <source>
        <dbReference type="SAM" id="Phobius"/>
    </source>
</evidence>
<evidence type="ECO:0000256" key="15">
    <source>
        <dbReference type="SAM" id="Coils"/>
    </source>
</evidence>
<evidence type="ECO:0000259" key="19">
    <source>
        <dbReference type="PROSITE" id="PS50885"/>
    </source>
</evidence>
<dbReference type="PRINTS" id="PR00344">
    <property type="entry name" value="BCTRLSENSOR"/>
</dbReference>
<dbReference type="SMART" id="SM00304">
    <property type="entry name" value="HAMP"/>
    <property type="match status" value="1"/>
</dbReference>
<dbReference type="CDD" id="cd17546">
    <property type="entry name" value="REC_hyHK_CKI1_RcsC-like"/>
    <property type="match status" value="1"/>
</dbReference>
<dbReference type="SMART" id="SM00065">
    <property type="entry name" value="GAF"/>
    <property type="match status" value="1"/>
</dbReference>
<keyword evidence="15" id="KW-0175">Coiled coil</keyword>
<dbReference type="InterPro" id="IPR029016">
    <property type="entry name" value="GAF-like_dom_sf"/>
</dbReference>
<dbReference type="Gene3D" id="3.30.565.10">
    <property type="entry name" value="Histidine kinase-like ATPase, C-terminal domain"/>
    <property type="match status" value="1"/>
</dbReference>
<evidence type="ECO:0000256" key="2">
    <source>
        <dbReference type="ARBA" id="ARBA00004651"/>
    </source>
</evidence>
<keyword evidence="8" id="KW-0547">Nucleotide-binding</keyword>
<dbReference type="Gene3D" id="3.30.450.40">
    <property type="match status" value="1"/>
</dbReference>
<evidence type="ECO:0000259" key="17">
    <source>
        <dbReference type="PROSITE" id="PS50109"/>
    </source>
</evidence>
<dbReference type="PROSITE" id="PS50885">
    <property type="entry name" value="HAMP"/>
    <property type="match status" value="1"/>
</dbReference>
<feature type="domain" description="Response regulatory" evidence="18">
    <location>
        <begin position="1032"/>
        <end position="1151"/>
    </location>
</feature>
<keyword evidence="10" id="KW-0067">ATP-binding</keyword>
<feature type="domain" description="HAMP" evidence="19">
    <location>
        <begin position="352"/>
        <end position="404"/>
    </location>
</feature>
<dbReference type="PROSITE" id="PS50109">
    <property type="entry name" value="HIS_KIN"/>
    <property type="match status" value="1"/>
</dbReference>
<keyword evidence="5 14" id="KW-0597">Phosphoprotein</keyword>
<dbReference type="GO" id="GO:0000155">
    <property type="term" value="F:phosphorelay sensor kinase activity"/>
    <property type="evidence" value="ECO:0007669"/>
    <property type="project" value="InterPro"/>
</dbReference>
<comment type="catalytic activity">
    <reaction evidence="1">
        <text>ATP + protein L-histidine = ADP + protein N-phospho-L-histidine.</text>
        <dbReference type="EC" id="2.7.13.3"/>
    </reaction>
</comment>
<keyword evidence="11 16" id="KW-1133">Transmembrane helix</keyword>
<evidence type="ECO:0000256" key="6">
    <source>
        <dbReference type="ARBA" id="ARBA00022679"/>
    </source>
</evidence>
<dbReference type="InterPro" id="IPR001789">
    <property type="entry name" value="Sig_transdc_resp-reg_receiver"/>
</dbReference>
<evidence type="ECO:0000256" key="4">
    <source>
        <dbReference type="ARBA" id="ARBA00022475"/>
    </source>
</evidence>
<feature type="modified residue" description="4-aspartylphosphate" evidence="14">
    <location>
        <position position="939"/>
    </location>
</feature>
<evidence type="ECO:0000256" key="7">
    <source>
        <dbReference type="ARBA" id="ARBA00022692"/>
    </source>
</evidence>
<keyword evidence="7 16" id="KW-0812">Transmembrane</keyword>
<dbReference type="Gene3D" id="1.10.287.130">
    <property type="match status" value="1"/>
</dbReference>
<keyword evidence="12" id="KW-0902">Two-component regulatory system</keyword>
<dbReference type="InterPro" id="IPR005467">
    <property type="entry name" value="His_kinase_dom"/>
</dbReference>
<feature type="transmembrane region" description="Helical" evidence="16">
    <location>
        <begin position="331"/>
        <end position="351"/>
    </location>
</feature>
<evidence type="ECO:0000256" key="5">
    <source>
        <dbReference type="ARBA" id="ARBA00022553"/>
    </source>
</evidence>
<dbReference type="CDD" id="cd06225">
    <property type="entry name" value="HAMP"/>
    <property type="match status" value="1"/>
</dbReference>
<dbReference type="SUPFAM" id="SSF55874">
    <property type="entry name" value="ATPase domain of HSP90 chaperone/DNA topoisomerase II/histidine kinase"/>
    <property type="match status" value="1"/>
</dbReference>
<feature type="transmembrane region" description="Helical" evidence="16">
    <location>
        <begin position="22"/>
        <end position="42"/>
    </location>
</feature>
<dbReference type="SUPFAM" id="SSF55781">
    <property type="entry name" value="GAF domain-like"/>
    <property type="match status" value="1"/>
</dbReference>
<keyword evidence="4" id="KW-1003">Cell membrane</keyword>
<dbReference type="Pfam" id="PF13185">
    <property type="entry name" value="GAF_2"/>
    <property type="match status" value="1"/>
</dbReference>
<evidence type="ECO:0000256" key="8">
    <source>
        <dbReference type="ARBA" id="ARBA00022741"/>
    </source>
</evidence>
<dbReference type="RefSeq" id="WP_180144660.1">
    <property type="nucleotide sequence ID" value="NZ_CAADHO010000010.1"/>
</dbReference>
<dbReference type="SMART" id="SM00388">
    <property type="entry name" value="HisKA"/>
    <property type="match status" value="1"/>
</dbReference>
<dbReference type="GO" id="GO:0005886">
    <property type="term" value="C:plasma membrane"/>
    <property type="evidence" value="ECO:0007669"/>
    <property type="project" value="UniProtKB-SubCell"/>
</dbReference>
<dbReference type="SUPFAM" id="SSF47384">
    <property type="entry name" value="Homodimeric domain of signal transducing histidine kinase"/>
    <property type="match status" value="1"/>
</dbReference>
<gene>
    <name evidence="20" type="ORF">MSL71_42620</name>
</gene>
<dbReference type="CDD" id="cd16922">
    <property type="entry name" value="HATPase_EvgS-ArcB-TorS-like"/>
    <property type="match status" value="1"/>
</dbReference>
<comment type="subcellular location">
    <subcellularLocation>
        <location evidence="2">Cell membrane</location>
        <topology evidence="2">Multi-pass membrane protein</topology>
    </subcellularLocation>
</comment>
<feature type="domain" description="Histidine kinase" evidence="17">
    <location>
        <begin position="646"/>
        <end position="867"/>
    </location>
</feature>
<accession>A0A4U8YS67</accession>
<dbReference type="PANTHER" id="PTHR45339">
    <property type="entry name" value="HYBRID SIGNAL TRANSDUCTION HISTIDINE KINASE J"/>
    <property type="match status" value="1"/>
</dbReference>
<dbReference type="InterPro" id="IPR003594">
    <property type="entry name" value="HATPase_dom"/>
</dbReference>
<evidence type="ECO:0000259" key="18">
    <source>
        <dbReference type="PROSITE" id="PS50110"/>
    </source>
</evidence>
<evidence type="ECO:0000256" key="14">
    <source>
        <dbReference type="PROSITE-ProRule" id="PRU00169"/>
    </source>
</evidence>
<dbReference type="InterPro" id="IPR003661">
    <property type="entry name" value="HisK_dim/P_dom"/>
</dbReference>
<dbReference type="AlphaFoldDB" id="A0A4U8YS67"/>
<dbReference type="Pfam" id="PF02518">
    <property type="entry name" value="HATPase_c"/>
    <property type="match status" value="1"/>
</dbReference>
<evidence type="ECO:0000256" key="1">
    <source>
        <dbReference type="ARBA" id="ARBA00000085"/>
    </source>
</evidence>
<name>A0A4U8YS67_9BACT</name>
<dbReference type="Gene3D" id="6.10.340.10">
    <property type="match status" value="1"/>
</dbReference>
<dbReference type="GO" id="GO:0005524">
    <property type="term" value="F:ATP binding"/>
    <property type="evidence" value="ECO:0007669"/>
    <property type="project" value="UniProtKB-KW"/>
</dbReference>
<organism evidence="20 21">
    <name type="scientific">Desulfoluna butyratoxydans</name>
    <dbReference type="NCBI Taxonomy" id="231438"/>
    <lineage>
        <taxon>Bacteria</taxon>
        <taxon>Pseudomonadati</taxon>
        <taxon>Thermodesulfobacteriota</taxon>
        <taxon>Desulfobacteria</taxon>
        <taxon>Desulfobacterales</taxon>
        <taxon>Desulfolunaceae</taxon>
        <taxon>Desulfoluna</taxon>
    </lineage>
</organism>
<evidence type="ECO:0000256" key="13">
    <source>
        <dbReference type="ARBA" id="ARBA00023136"/>
    </source>
</evidence>
<dbReference type="Pfam" id="PF00512">
    <property type="entry name" value="HisKA"/>
    <property type="match status" value="1"/>
</dbReference>
<dbReference type="FunFam" id="1.10.287.130:FF:000003">
    <property type="entry name" value="Histidine kinase"/>
    <property type="match status" value="1"/>
</dbReference>
<dbReference type="InterPro" id="IPR004358">
    <property type="entry name" value="Sig_transdc_His_kin-like_C"/>
</dbReference>
<evidence type="ECO:0000256" key="11">
    <source>
        <dbReference type="ARBA" id="ARBA00022989"/>
    </source>
</evidence>
<dbReference type="PANTHER" id="PTHR45339:SF1">
    <property type="entry name" value="HYBRID SIGNAL TRANSDUCTION HISTIDINE KINASE J"/>
    <property type="match status" value="1"/>
</dbReference>
<feature type="coiled-coil region" evidence="15">
    <location>
        <begin position="574"/>
        <end position="636"/>
    </location>
</feature>
<evidence type="ECO:0000313" key="20">
    <source>
        <dbReference type="EMBL" id="VFQ46594.1"/>
    </source>
</evidence>
<dbReference type="Gene3D" id="3.40.50.2300">
    <property type="match status" value="2"/>
</dbReference>
<dbReference type="Pfam" id="PF00672">
    <property type="entry name" value="HAMP"/>
    <property type="match status" value="1"/>
</dbReference>
<keyword evidence="9" id="KW-0418">Kinase</keyword>
<dbReference type="SMART" id="SM00387">
    <property type="entry name" value="HATPase_c"/>
    <property type="match status" value="1"/>
</dbReference>
<feature type="domain" description="Response regulatory" evidence="18">
    <location>
        <begin position="885"/>
        <end position="1006"/>
    </location>
</feature>
<feature type="modified residue" description="4-aspartylphosphate" evidence="14">
    <location>
        <position position="1081"/>
    </location>
</feature>
<dbReference type="InterPro" id="IPR003018">
    <property type="entry name" value="GAF"/>
</dbReference>
<dbReference type="EMBL" id="CAADHO010000010">
    <property type="protein sequence ID" value="VFQ46594.1"/>
    <property type="molecule type" value="Genomic_DNA"/>
</dbReference>
<dbReference type="PROSITE" id="PS50110">
    <property type="entry name" value="RESPONSE_REGULATORY"/>
    <property type="match status" value="2"/>
</dbReference>
<dbReference type="InterPro" id="IPR036890">
    <property type="entry name" value="HATPase_C_sf"/>
</dbReference>
<evidence type="ECO:0000256" key="10">
    <source>
        <dbReference type="ARBA" id="ARBA00022840"/>
    </source>
</evidence>
<dbReference type="InterPro" id="IPR003660">
    <property type="entry name" value="HAMP_dom"/>
</dbReference>
<dbReference type="InterPro" id="IPR036097">
    <property type="entry name" value="HisK_dim/P_sf"/>
</dbReference>
<dbReference type="FunFam" id="3.30.565.10:FF:000010">
    <property type="entry name" value="Sensor histidine kinase RcsC"/>
    <property type="match status" value="1"/>
</dbReference>
<evidence type="ECO:0000256" key="12">
    <source>
        <dbReference type="ARBA" id="ARBA00023012"/>
    </source>
</evidence>
<evidence type="ECO:0000256" key="3">
    <source>
        <dbReference type="ARBA" id="ARBA00012438"/>
    </source>
</evidence>
<evidence type="ECO:0000256" key="9">
    <source>
        <dbReference type="ARBA" id="ARBA00022777"/>
    </source>
</evidence>
<keyword evidence="13 16" id="KW-0472">Membrane</keyword>
<dbReference type="Proteomes" id="UP000507962">
    <property type="component" value="Unassembled WGS sequence"/>
</dbReference>
<evidence type="ECO:0000313" key="21">
    <source>
        <dbReference type="Proteomes" id="UP000507962"/>
    </source>
</evidence>
<keyword evidence="21" id="KW-1185">Reference proteome</keyword>
<dbReference type="SUPFAM" id="SSF52172">
    <property type="entry name" value="CheY-like"/>
    <property type="match status" value="2"/>
</dbReference>
<keyword evidence="6" id="KW-0808">Transferase</keyword>
<protein>
    <recommendedName>
        <fullName evidence="3">histidine kinase</fullName>
        <ecNumber evidence="3">2.7.13.3</ecNumber>
    </recommendedName>
</protein>
<sequence>MTPSAPKTGKSFTLFSGLGRTLTSGFLLFALVPLTLVSIIGYDKAHRSLKASTQKTLEIAAEMKTQEISTYFKHMLAELSFEAETLANIALLEEMVSAFRRSGKELTDFVTSDTWGAISASLGENLRHVKDTFGYHDVFLISQDGDVLYTVAQEPDLGTNLLTGPYKATKLAASFRKCVQTREIVFSDYEHFEPSGNRVCGFFTAPVLNLDGQRIGCLTFQFFIDPINAIMQRETGLGNRSETFLVGSDLTLRSNSVLDREKSLIKEKILTDQTAPLMGHHDHGASIYTSHTGNQVLGIHRSFLIQGIDFGVIAEIEETEAFSGIYELRRLTLFLIGTTAVFVILFAVITVRRIAGPVAHLSSAAKQVEGGDYSQTIHISSKNEIGELADAFNTMMDSLRKNRETNRLTEWFQKGQVSLNTEIRGIQGLPDLCRDIITFLATYLNMDIGAIYIADDNNDLTLTGSYAYAPATGTIREFQSGQGLVGQAALEKRRILLDRIPDDGMRIHTGLGDISPHAMAITPFVHDEKVIGVTVLGTLGHFSDSVLEFLDLASEHIAVAVHTLLSHITVQNLLEQTQEQANELAAGQDKLRRSNDALRAQSEKLKEQKKNINTKNKELEAVRKELEQKAKDLEVTSKYKSEFLANMSHEIRTPMNGVIGMTGLLLDTRLTEEQRRYAETVRTSGESLLCLINDILDFSKIEAGKLEMEQLDFDLNSLLGDFGELMALKAHEKGLEFICASSPETPSYLRGDPGRVRQVLINLTGNAIKFTHEGEVEVHADLDSQTDNTAMIRFTVRDTGIGIPEEKLDSLFEQFTQVDASTTRKYGGTGLGLAISKQLTEAMGGEIGVRSKPGKGTEFWFTTRFIKQTDQKPQQLPTTDIQGTKILVVDDNRTNRDIIHIQLTTWGMNPEEVEDGPTALERLQEAVDKGAPYQLAILDMQMPEMDGEMLGKAIRSNPRFSETRLMMMTSLGERGDRRRLEEIGFSAYLTKPVRQSDLFDSLVTVLAGNKDNTWRPVMTRQIIPEMKTENGRILLAEDNAINQRVGMGILKKLGLRADAVANGKEAIQALSSIPYDLVLMDCQMPEMDGFDATRKIRESGSTALNRAIPIIALTANTMAGDREKCLNAGMNDFISKPFSPRDLAEILSKWLPTES</sequence>
<dbReference type="InterPro" id="IPR011006">
    <property type="entry name" value="CheY-like_superfamily"/>
</dbReference>
<reference evidence="20 21" key="1">
    <citation type="submission" date="2019-03" db="EMBL/GenBank/DDBJ databases">
        <authorList>
            <person name="Nijsse B."/>
        </authorList>
    </citation>
    <scope>NUCLEOTIDE SEQUENCE [LARGE SCALE GENOMIC DNA]</scope>
    <source>
        <strain evidence="20">Desulfoluna butyratoxydans MSL71</strain>
    </source>
</reference>
<dbReference type="EC" id="2.7.13.3" evidence="3"/>
<dbReference type="CDD" id="cd00082">
    <property type="entry name" value="HisKA"/>
    <property type="match status" value="1"/>
</dbReference>
<dbReference type="SUPFAM" id="SSF158472">
    <property type="entry name" value="HAMP domain-like"/>
    <property type="match status" value="1"/>
</dbReference>